<gene>
    <name evidence="1" type="ORF">E6K81_16370</name>
</gene>
<dbReference type="InterPro" id="IPR010281">
    <property type="entry name" value="DUF885"/>
</dbReference>
<accession>A0A538TYP8</accession>
<organism evidence="1 2">
    <name type="scientific">Eiseniibacteriota bacterium</name>
    <dbReference type="NCBI Taxonomy" id="2212470"/>
    <lineage>
        <taxon>Bacteria</taxon>
        <taxon>Candidatus Eiseniibacteriota</taxon>
    </lineage>
</organism>
<evidence type="ECO:0000313" key="1">
    <source>
        <dbReference type="EMBL" id="TMQ68762.1"/>
    </source>
</evidence>
<dbReference type="PANTHER" id="PTHR33361:SF15">
    <property type="entry name" value="DUF885 FAMILY LIPOPROTEIN"/>
    <property type="match status" value="1"/>
</dbReference>
<name>A0A538TYP8_UNCEI</name>
<sequence>MACRDARTQADLAQADTAAVRATEDFLRYLREDLLPASTGPLAVGPEACARLIGLERLDDPLGEGRTAVPPADSLLARARALVDERRAALDSLAAASRADGTRAALEALATERPDANDFVPYMDRRLESVRDFLRGHAIVTLPRRDEIEVREAPEFRGLLALTGLDAAGPWEVRGARAWLEVTRPDPAWDEAHRQAHLARFARHGAELSAMHDGLPGLGLRAIVLRAGPLRLRRALLSMWSAEGWGEYCEPMMLDEGYGAGDPGYRLAEAARALRFAGRSYAALAIHAGAMTSDQARAMLEERCLLDPEDAARETRTAITDPAIMGYTDAARQLLDLRDEVRRALGPGFRLRAFNDAVLRLGAVPAGWVRAGVTREMGIVDGPDAVGAKP</sequence>
<reference evidence="1 2" key="1">
    <citation type="journal article" date="2019" name="Nat. Microbiol.">
        <title>Mediterranean grassland soil C-N compound turnover is dependent on rainfall and depth, and is mediated by genomically divergent microorganisms.</title>
        <authorList>
            <person name="Diamond S."/>
            <person name="Andeer P.F."/>
            <person name="Li Z."/>
            <person name="Crits-Christoph A."/>
            <person name="Burstein D."/>
            <person name="Anantharaman K."/>
            <person name="Lane K.R."/>
            <person name="Thomas B.C."/>
            <person name="Pan C."/>
            <person name="Northen T.R."/>
            <person name="Banfield J.F."/>
        </authorList>
    </citation>
    <scope>NUCLEOTIDE SEQUENCE [LARGE SCALE GENOMIC DNA]</scope>
    <source>
        <strain evidence="1">WS_11</strain>
    </source>
</reference>
<dbReference type="Proteomes" id="UP000319771">
    <property type="component" value="Unassembled WGS sequence"/>
</dbReference>
<dbReference type="AlphaFoldDB" id="A0A538TYP8"/>
<dbReference type="PANTHER" id="PTHR33361">
    <property type="entry name" value="GLR0591 PROTEIN"/>
    <property type="match status" value="1"/>
</dbReference>
<comment type="caution">
    <text evidence="1">The sequence shown here is derived from an EMBL/GenBank/DDBJ whole genome shotgun (WGS) entry which is preliminary data.</text>
</comment>
<dbReference type="Pfam" id="PF05960">
    <property type="entry name" value="DUF885"/>
    <property type="match status" value="1"/>
</dbReference>
<evidence type="ECO:0000313" key="2">
    <source>
        <dbReference type="Proteomes" id="UP000319771"/>
    </source>
</evidence>
<dbReference type="EMBL" id="VBPB01000377">
    <property type="protein sequence ID" value="TMQ68762.1"/>
    <property type="molecule type" value="Genomic_DNA"/>
</dbReference>
<proteinExistence type="predicted"/>
<protein>
    <submittedName>
        <fullName evidence="1">DUF885 domain-containing protein</fullName>
    </submittedName>
</protein>